<dbReference type="SUPFAM" id="SSF53098">
    <property type="entry name" value="Ribonuclease H-like"/>
    <property type="match status" value="1"/>
</dbReference>
<evidence type="ECO:0000256" key="2">
    <source>
        <dbReference type="ARBA" id="ARBA00022723"/>
    </source>
</evidence>
<evidence type="ECO:0000256" key="1">
    <source>
        <dbReference type="ARBA" id="ARBA00004123"/>
    </source>
</evidence>
<evidence type="ECO:0000256" key="6">
    <source>
        <dbReference type="SAM" id="MobiDB-lite"/>
    </source>
</evidence>
<protein>
    <recommendedName>
        <fullName evidence="7">DUF659 domain-containing protein</fullName>
    </recommendedName>
</protein>
<dbReference type="InterPro" id="IPR052035">
    <property type="entry name" value="ZnF_BED_domain_contain"/>
</dbReference>
<feature type="domain" description="DUF659" evidence="7">
    <location>
        <begin position="80"/>
        <end position="227"/>
    </location>
</feature>
<evidence type="ECO:0000259" key="7">
    <source>
        <dbReference type="Pfam" id="PF04937"/>
    </source>
</evidence>
<sequence>MTKVMERQDKSKSSKKRKYSEGQSNMDDYHDSTELNEQRCTRINRALVKFFIACRIAFRVVEHLFFINFIKKLNAGYNTPTREVLVNQLLERELAQVNFKVNSELEKKMNLTLAFDGWTSGTHRSIWNFIVMTPSHKEYLYQLSDLSENSHTAEYLVTVIEKVIEGIGEDRICAVVSDNAANVCNARKIIHENHPKIENVRCVAHSINLIAFDIIKEKFGERLLKRVNNLTTFFRSSHQANAKLAQIIKEKGISGGGLKLYCKTRWTTASESVNSVINLESALEEMASNHDKVLTNDKIKLIIQSRIFFQIYEFLDLFWIL</sequence>
<comment type="caution">
    <text evidence="8">The sequence shown here is derived from an EMBL/GenBank/DDBJ whole genome shotgun (WGS) entry which is preliminary data.</text>
</comment>
<evidence type="ECO:0000256" key="5">
    <source>
        <dbReference type="ARBA" id="ARBA00023242"/>
    </source>
</evidence>
<dbReference type="GO" id="GO:0005634">
    <property type="term" value="C:nucleus"/>
    <property type="evidence" value="ECO:0007669"/>
    <property type="project" value="UniProtKB-SubCell"/>
</dbReference>
<keyword evidence="3" id="KW-0863">Zinc-finger</keyword>
<evidence type="ECO:0000313" key="9">
    <source>
        <dbReference type="Proteomes" id="UP000022910"/>
    </source>
</evidence>
<dbReference type="EMBL" id="JEMT01025498">
    <property type="protein sequence ID" value="EXX61491.1"/>
    <property type="molecule type" value="Genomic_DNA"/>
</dbReference>
<dbReference type="PANTHER" id="PTHR46481:SF10">
    <property type="entry name" value="ZINC FINGER BED DOMAIN-CONTAINING PROTEIN 39"/>
    <property type="match status" value="1"/>
</dbReference>
<evidence type="ECO:0000313" key="8">
    <source>
        <dbReference type="EMBL" id="EXX61491.1"/>
    </source>
</evidence>
<evidence type="ECO:0000256" key="4">
    <source>
        <dbReference type="ARBA" id="ARBA00022833"/>
    </source>
</evidence>
<organism evidence="8 9">
    <name type="scientific">Rhizophagus irregularis (strain DAOM 197198w)</name>
    <name type="common">Glomus intraradices</name>
    <dbReference type="NCBI Taxonomy" id="1432141"/>
    <lineage>
        <taxon>Eukaryota</taxon>
        <taxon>Fungi</taxon>
        <taxon>Fungi incertae sedis</taxon>
        <taxon>Mucoromycota</taxon>
        <taxon>Glomeromycotina</taxon>
        <taxon>Glomeromycetes</taxon>
        <taxon>Glomerales</taxon>
        <taxon>Glomeraceae</taxon>
        <taxon>Rhizophagus</taxon>
    </lineage>
</organism>
<dbReference type="InterPro" id="IPR007021">
    <property type="entry name" value="DUF659"/>
</dbReference>
<proteinExistence type="predicted"/>
<keyword evidence="5" id="KW-0539">Nucleus</keyword>
<feature type="region of interest" description="Disordered" evidence="6">
    <location>
        <begin position="1"/>
        <end position="31"/>
    </location>
</feature>
<evidence type="ECO:0000256" key="3">
    <source>
        <dbReference type="ARBA" id="ARBA00022771"/>
    </source>
</evidence>
<comment type="subcellular location">
    <subcellularLocation>
        <location evidence="1">Nucleus</location>
    </subcellularLocation>
</comment>
<dbReference type="InterPro" id="IPR012337">
    <property type="entry name" value="RNaseH-like_sf"/>
</dbReference>
<accession>A0A015KNY7</accession>
<name>A0A015KNY7_RHIIW</name>
<feature type="compositionally biased region" description="Basic and acidic residues" evidence="6">
    <location>
        <begin position="1"/>
        <end position="12"/>
    </location>
</feature>
<dbReference type="GO" id="GO:0008270">
    <property type="term" value="F:zinc ion binding"/>
    <property type="evidence" value="ECO:0007669"/>
    <property type="project" value="UniProtKB-KW"/>
</dbReference>
<reference evidence="8 9" key="1">
    <citation type="submission" date="2014-02" db="EMBL/GenBank/DDBJ databases">
        <title>Single nucleus genome sequencing reveals high similarity among nuclei of an endomycorrhizal fungus.</title>
        <authorList>
            <person name="Lin K."/>
            <person name="Geurts R."/>
            <person name="Zhang Z."/>
            <person name="Limpens E."/>
            <person name="Saunders D.G."/>
            <person name="Mu D."/>
            <person name="Pang E."/>
            <person name="Cao H."/>
            <person name="Cha H."/>
            <person name="Lin T."/>
            <person name="Zhou Q."/>
            <person name="Shang Y."/>
            <person name="Li Y."/>
            <person name="Ivanov S."/>
            <person name="Sharma T."/>
            <person name="Velzen R.V."/>
            <person name="Ruijter N.D."/>
            <person name="Aanen D.K."/>
            <person name="Win J."/>
            <person name="Kamoun S."/>
            <person name="Bisseling T."/>
            <person name="Huang S."/>
        </authorList>
    </citation>
    <scope>NUCLEOTIDE SEQUENCE [LARGE SCALE GENOMIC DNA]</scope>
    <source>
        <strain evidence="9">DAOM197198w</strain>
    </source>
</reference>
<dbReference type="Proteomes" id="UP000022910">
    <property type="component" value="Unassembled WGS sequence"/>
</dbReference>
<keyword evidence="2" id="KW-0479">Metal-binding</keyword>
<dbReference type="Pfam" id="PF04937">
    <property type="entry name" value="DUF659"/>
    <property type="match status" value="1"/>
</dbReference>
<keyword evidence="9" id="KW-1185">Reference proteome</keyword>
<dbReference type="AlphaFoldDB" id="A0A015KNY7"/>
<gene>
    <name evidence="8" type="ORF">RirG_170730</name>
</gene>
<dbReference type="PANTHER" id="PTHR46481">
    <property type="entry name" value="ZINC FINGER BED DOMAIN-CONTAINING PROTEIN 4"/>
    <property type="match status" value="1"/>
</dbReference>
<keyword evidence="4" id="KW-0862">Zinc</keyword>
<dbReference type="HOGENOM" id="CLU_064139_0_0_1"/>